<dbReference type="GO" id="GO:0051537">
    <property type="term" value="F:2 iron, 2 sulfur cluster binding"/>
    <property type="evidence" value="ECO:0007669"/>
    <property type="project" value="UniProtKB-KW"/>
</dbReference>
<feature type="transmembrane region" description="Helical" evidence="5">
    <location>
        <begin position="6"/>
        <end position="25"/>
    </location>
</feature>
<feature type="domain" description="Rieske" evidence="6">
    <location>
        <begin position="58"/>
        <end position="148"/>
    </location>
</feature>
<evidence type="ECO:0000256" key="3">
    <source>
        <dbReference type="ARBA" id="ARBA00023004"/>
    </source>
</evidence>
<evidence type="ECO:0000256" key="1">
    <source>
        <dbReference type="ARBA" id="ARBA00022714"/>
    </source>
</evidence>
<dbReference type="InterPro" id="IPR017941">
    <property type="entry name" value="Rieske_2Fe-2S"/>
</dbReference>
<protein>
    <recommendedName>
        <fullName evidence="6">Rieske domain-containing protein</fullName>
    </recommendedName>
</protein>
<keyword evidence="1" id="KW-0001">2Fe-2S</keyword>
<organism evidence="7">
    <name type="scientific">bioreactor metagenome</name>
    <dbReference type="NCBI Taxonomy" id="1076179"/>
    <lineage>
        <taxon>unclassified sequences</taxon>
        <taxon>metagenomes</taxon>
        <taxon>ecological metagenomes</taxon>
    </lineage>
</organism>
<evidence type="ECO:0000256" key="5">
    <source>
        <dbReference type="SAM" id="Phobius"/>
    </source>
</evidence>
<dbReference type="Gene3D" id="2.102.10.10">
    <property type="entry name" value="Rieske [2Fe-2S] iron-sulphur domain"/>
    <property type="match status" value="1"/>
</dbReference>
<dbReference type="AlphaFoldDB" id="A0A645G0C4"/>
<proteinExistence type="predicted"/>
<comment type="caution">
    <text evidence="7">The sequence shown here is derived from an EMBL/GenBank/DDBJ whole genome shotgun (WGS) entry which is preliminary data.</text>
</comment>
<accession>A0A645G0C4</accession>
<reference evidence="7" key="1">
    <citation type="submission" date="2019-08" db="EMBL/GenBank/DDBJ databases">
        <authorList>
            <person name="Kucharzyk K."/>
            <person name="Murdoch R.W."/>
            <person name="Higgins S."/>
            <person name="Loffler F."/>
        </authorList>
    </citation>
    <scope>NUCLEOTIDE SEQUENCE</scope>
</reference>
<evidence type="ECO:0000256" key="2">
    <source>
        <dbReference type="ARBA" id="ARBA00022723"/>
    </source>
</evidence>
<evidence type="ECO:0000313" key="7">
    <source>
        <dbReference type="EMBL" id="MPN19319.1"/>
    </source>
</evidence>
<gene>
    <name evidence="7" type="ORF">SDC9_166687</name>
</gene>
<dbReference type="InterPro" id="IPR036922">
    <property type="entry name" value="Rieske_2Fe-2S_sf"/>
</dbReference>
<dbReference type="SUPFAM" id="SSF50022">
    <property type="entry name" value="ISP domain"/>
    <property type="match status" value="1"/>
</dbReference>
<keyword evidence="4" id="KW-0411">Iron-sulfur</keyword>
<keyword evidence="5" id="KW-1133">Transmembrane helix</keyword>
<dbReference type="GO" id="GO:0046872">
    <property type="term" value="F:metal ion binding"/>
    <property type="evidence" value="ECO:0007669"/>
    <property type="project" value="UniProtKB-KW"/>
</dbReference>
<evidence type="ECO:0000256" key="4">
    <source>
        <dbReference type="ARBA" id="ARBA00023014"/>
    </source>
</evidence>
<evidence type="ECO:0000259" key="6">
    <source>
        <dbReference type="PROSITE" id="PS51296"/>
    </source>
</evidence>
<keyword evidence="3" id="KW-0408">Iron</keyword>
<dbReference type="PROSITE" id="PS51257">
    <property type="entry name" value="PROKAR_LIPOPROTEIN"/>
    <property type="match status" value="1"/>
</dbReference>
<dbReference type="EMBL" id="VSSQ01066857">
    <property type="protein sequence ID" value="MPN19319.1"/>
    <property type="molecule type" value="Genomic_DNA"/>
</dbReference>
<sequence>MYNKLTYHLIILFFPVFLTGCYDNYISSIPDYPVRLQLNLTSTYPTFRDNPNTFLIFDKPVQATDRVGYGGVLVYVGFDGNYYAFDLACPYEAKQNVKVTPNELGQVVCETCGSIYDISYGIGNPVKGPSKEILKRYKTSLQGDILYISN</sequence>
<keyword evidence="5" id="KW-0472">Membrane</keyword>
<name>A0A645G0C4_9ZZZZ</name>
<keyword evidence="2" id="KW-0479">Metal-binding</keyword>
<dbReference type="PROSITE" id="PS51296">
    <property type="entry name" value="RIESKE"/>
    <property type="match status" value="1"/>
</dbReference>
<keyword evidence="5" id="KW-0812">Transmembrane</keyword>